<evidence type="ECO:0000313" key="3">
    <source>
        <dbReference type="Proteomes" id="UP000554482"/>
    </source>
</evidence>
<evidence type="ECO:0000313" key="2">
    <source>
        <dbReference type="EMBL" id="KAF5186488.1"/>
    </source>
</evidence>
<gene>
    <name evidence="2" type="ORF">FRX31_023925</name>
</gene>
<dbReference type="Proteomes" id="UP000554482">
    <property type="component" value="Unassembled WGS sequence"/>
</dbReference>
<evidence type="ECO:0000256" key="1">
    <source>
        <dbReference type="SAM" id="MobiDB-lite"/>
    </source>
</evidence>
<dbReference type="EMBL" id="JABWDY010029215">
    <property type="protein sequence ID" value="KAF5186488.1"/>
    <property type="molecule type" value="Genomic_DNA"/>
</dbReference>
<proteinExistence type="predicted"/>
<accession>A0A7J6VPL1</accession>
<comment type="caution">
    <text evidence="2">The sequence shown here is derived from an EMBL/GenBank/DDBJ whole genome shotgun (WGS) entry which is preliminary data.</text>
</comment>
<keyword evidence="3" id="KW-1185">Reference proteome</keyword>
<feature type="region of interest" description="Disordered" evidence="1">
    <location>
        <begin position="93"/>
        <end position="129"/>
    </location>
</feature>
<feature type="compositionally biased region" description="Gly residues" evidence="1">
    <location>
        <begin position="93"/>
        <end position="110"/>
    </location>
</feature>
<organism evidence="2 3">
    <name type="scientific">Thalictrum thalictroides</name>
    <name type="common">Rue-anemone</name>
    <name type="synonym">Anemone thalictroides</name>
    <dbReference type="NCBI Taxonomy" id="46969"/>
    <lineage>
        <taxon>Eukaryota</taxon>
        <taxon>Viridiplantae</taxon>
        <taxon>Streptophyta</taxon>
        <taxon>Embryophyta</taxon>
        <taxon>Tracheophyta</taxon>
        <taxon>Spermatophyta</taxon>
        <taxon>Magnoliopsida</taxon>
        <taxon>Ranunculales</taxon>
        <taxon>Ranunculaceae</taxon>
        <taxon>Thalictroideae</taxon>
        <taxon>Thalictrum</taxon>
    </lineage>
</organism>
<feature type="non-terminal residue" evidence="2">
    <location>
        <position position="1"/>
    </location>
</feature>
<protein>
    <submittedName>
        <fullName evidence="2">Uncharacterized protein</fullName>
    </submittedName>
</protein>
<sequence>GVAPSPLLTIGYGPLPLEGLGGRKVAEDIRKAARQESSSFEVSPAKAEGSYSQAILGGLAEKIFERRHKQINDFSPQLSDFSPFAPDDFGPIGGVFGPSGGPYGPSGFGPSGDPFGPTGGPYRLNGAKI</sequence>
<name>A0A7J6VPL1_THATH</name>
<dbReference type="AlphaFoldDB" id="A0A7J6VPL1"/>
<reference evidence="2 3" key="1">
    <citation type="submission" date="2020-06" db="EMBL/GenBank/DDBJ databases">
        <title>Transcriptomic and genomic resources for Thalictrum thalictroides and T. hernandezii: Facilitating candidate gene discovery in an emerging model plant lineage.</title>
        <authorList>
            <person name="Arias T."/>
            <person name="Riano-Pachon D.M."/>
            <person name="Di Stilio V.S."/>
        </authorList>
    </citation>
    <scope>NUCLEOTIDE SEQUENCE [LARGE SCALE GENOMIC DNA]</scope>
    <source>
        <strain evidence="3">cv. WT478/WT964</strain>
        <tissue evidence="2">Leaves</tissue>
    </source>
</reference>